<feature type="compositionally biased region" description="Basic and acidic residues" evidence="1">
    <location>
        <begin position="1"/>
        <end position="10"/>
    </location>
</feature>
<protein>
    <submittedName>
        <fullName evidence="3">Glutamic acid-rich protein, putative</fullName>
    </submittedName>
</protein>
<sequence length="625" mass="74205">MSNDTSREQSESEIELSSPSSSISLSDSERKNESESHGYSNEFPIEEQKVSEVEQKDFPEESPSGRKSDEKRLSSQDSEKLSSNSTLSQTKSDSSNEKSEQDKDESQEKDEGDKEKVEDEEKKDEIKDKESKEEVQVESEEKNEEIKDKEEKKEEIKDKVEATKEVEKKEEQKKNKKDQEKEVITEEGIKLLIKYCDNADYEEIKELTKRYSIDYSYQDEEGKTYLHHYCNQPKDCIEIIKLITNKESTKIKDKKDKLALEYAIEQKLEMSIQVILEINDRADVKVCYDAGQINIEKPKGINRYGFFHSEDEEKSIIYDVKIQSNQKIKQEKNRNKKWKKMLEMWKETVPHKLNERVMKGVPMNYRRDLWKKLLEIDNIEEKILKEYKELNEKDNRSKHDKQIDLDINRTFQLHYNFKIRYCGGQKELFNVLHSLSETEPELGYVQGMSSVISVFTMFLKEEEAYAGAKKICEEKYKWKEMFLNFDLIQKLWKITGIIMKDHYPQMFDHLKKLEIIDCPMPFFIFEWHYLWYVHAFNFEISLRVFDFILMDGFCALMSVARTVMFYIQDEVLKIKTSEDLQQKLKTPLLLLPKEKRPTANMFMSTVEKKRFTQDQVNELLNQCTL</sequence>
<dbReference type="PANTHER" id="PTHR47219:SF9">
    <property type="entry name" value="GTPASE ACTIVATING PROTEIN AND CENTROSOME-ASSOCIATED, ISOFORM B"/>
    <property type="match status" value="1"/>
</dbReference>
<feature type="compositionally biased region" description="Basic and acidic residues" evidence="1">
    <location>
        <begin position="27"/>
        <end position="36"/>
    </location>
</feature>
<dbReference type="eggNOG" id="KOG1102">
    <property type="taxonomic scope" value="Eukaryota"/>
</dbReference>
<feature type="region of interest" description="Disordered" evidence="1">
    <location>
        <begin position="1"/>
        <end position="155"/>
    </location>
</feature>
<dbReference type="OrthoDB" id="294251at2759"/>
<dbReference type="Gene3D" id="1.10.472.80">
    <property type="entry name" value="Ypt/Rab-GAP domain of gyp1p, domain 3"/>
    <property type="match status" value="1"/>
</dbReference>
<evidence type="ECO:0000256" key="1">
    <source>
        <dbReference type="SAM" id="MobiDB-lite"/>
    </source>
</evidence>
<dbReference type="Gene3D" id="1.25.40.20">
    <property type="entry name" value="Ankyrin repeat-containing domain"/>
    <property type="match status" value="1"/>
</dbReference>
<organism evidence="4">
    <name type="scientific">Entamoeba dispar (strain ATCC PRA-260 / SAW760)</name>
    <dbReference type="NCBI Taxonomy" id="370354"/>
    <lineage>
        <taxon>Eukaryota</taxon>
        <taxon>Amoebozoa</taxon>
        <taxon>Evosea</taxon>
        <taxon>Archamoebae</taxon>
        <taxon>Mastigamoebida</taxon>
        <taxon>Entamoebidae</taxon>
        <taxon>Entamoeba</taxon>
    </lineage>
</organism>
<dbReference type="EMBL" id="DS549193">
    <property type="protein sequence ID" value="EDR26434.1"/>
    <property type="molecule type" value="Genomic_DNA"/>
</dbReference>
<dbReference type="Gene3D" id="1.10.10.750">
    <property type="entry name" value="Ypt/Rab-GAP domain of gyp1p, domain 1"/>
    <property type="match status" value="1"/>
</dbReference>
<dbReference type="VEuPathDB" id="AmoebaDB:EDI_268370"/>
<dbReference type="SUPFAM" id="SSF47923">
    <property type="entry name" value="Ypt/Rab-GAP domain of gyp1p"/>
    <property type="match status" value="2"/>
</dbReference>
<dbReference type="GO" id="GO:0005096">
    <property type="term" value="F:GTPase activator activity"/>
    <property type="evidence" value="ECO:0007669"/>
    <property type="project" value="TreeGrafter"/>
</dbReference>
<reference evidence="4" key="1">
    <citation type="submission" date="2007-12" db="EMBL/GenBank/DDBJ databases">
        <title>Annotation of Entamoeba dispar SAW760.</title>
        <authorList>
            <person name="Lorenzi H."/>
            <person name="Inman J."/>
            <person name="Schobel S."/>
            <person name="Amedeo P."/>
            <person name="Caler E."/>
        </authorList>
    </citation>
    <scope>NUCLEOTIDE SEQUENCE [LARGE SCALE GENOMIC DNA]</scope>
    <source>
        <strain evidence="4">ATCC PRA-260 / SAW760</strain>
    </source>
</reference>
<dbReference type="InterPro" id="IPR036770">
    <property type="entry name" value="Ankyrin_rpt-contain_sf"/>
</dbReference>
<evidence type="ECO:0000259" key="2">
    <source>
        <dbReference type="PROSITE" id="PS50086"/>
    </source>
</evidence>
<dbReference type="InterPro" id="IPR000195">
    <property type="entry name" value="Rab-GAP-TBC_dom"/>
</dbReference>
<dbReference type="AlphaFoldDB" id="B0EGA8"/>
<dbReference type="Pfam" id="PF00566">
    <property type="entry name" value="RabGAP-TBC"/>
    <property type="match status" value="1"/>
</dbReference>
<dbReference type="SMART" id="SM00164">
    <property type="entry name" value="TBC"/>
    <property type="match status" value="1"/>
</dbReference>
<dbReference type="PROSITE" id="PS50086">
    <property type="entry name" value="TBC_RABGAP"/>
    <property type="match status" value="1"/>
</dbReference>
<dbReference type="GeneID" id="5882318"/>
<dbReference type="InterPro" id="IPR035969">
    <property type="entry name" value="Rab-GAP_TBC_sf"/>
</dbReference>
<proteinExistence type="predicted"/>
<evidence type="ECO:0000313" key="4">
    <source>
        <dbReference type="Proteomes" id="UP000008076"/>
    </source>
</evidence>
<gene>
    <name evidence="3" type="ORF">EDI_268370</name>
</gene>
<dbReference type="InterPro" id="IPR050302">
    <property type="entry name" value="Rab_GAP_TBC_domain"/>
</dbReference>
<dbReference type="Gene3D" id="1.10.8.270">
    <property type="entry name" value="putative rabgap domain of human tbc1 domain family member 14 like domains"/>
    <property type="match status" value="1"/>
</dbReference>
<feature type="compositionally biased region" description="Low complexity" evidence="1">
    <location>
        <begin position="15"/>
        <end position="26"/>
    </location>
</feature>
<evidence type="ECO:0000313" key="3">
    <source>
        <dbReference type="EMBL" id="EDR26434.1"/>
    </source>
</evidence>
<dbReference type="OMA" id="FWTRIVN"/>
<feature type="compositionally biased region" description="Basic and acidic residues" evidence="1">
    <location>
        <begin position="94"/>
        <end position="135"/>
    </location>
</feature>
<dbReference type="FunFam" id="1.10.8.270:FF:000023">
    <property type="entry name" value="TBC domain-containing protein C1778.09"/>
    <property type="match status" value="1"/>
</dbReference>
<dbReference type="GO" id="GO:0031267">
    <property type="term" value="F:small GTPase binding"/>
    <property type="evidence" value="ECO:0007669"/>
    <property type="project" value="TreeGrafter"/>
</dbReference>
<feature type="domain" description="Rab-GAP TBC" evidence="2">
    <location>
        <begin position="360"/>
        <end position="552"/>
    </location>
</feature>
<accession>B0EGA8</accession>
<feature type="compositionally biased region" description="Basic and acidic residues" evidence="1">
    <location>
        <begin position="46"/>
        <end position="80"/>
    </location>
</feature>
<name>B0EGA8_ENTDS</name>
<dbReference type="SUPFAM" id="SSF48403">
    <property type="entry name" value="Ankyrin repeat"/>
    <property type="match status" value="1"/>
</dbReference>
<dbReference type="RefSeq" id="XP_001737286.1">
    <property type="nucleotide sequence ID" value="XM_001737234.1"/>
</dbReference>
<dbReference type="Proteomes" id="UP000008076">
    <property type="component" value="Unassembled WGS sequence"/>
</dbReference>
<dbReference type="PANTHER" id="PTHR47219">
    <property type="entry name" value="RAB GTPASE-ACTIVATING PROTEIN 1-LIKE"/>
    <property type="match status" value="1"/>
</dbReference>
<dbReference type="KEGG" id="edi:EDI_268370"/>
<keyword evidence="4" id="KW-1185">Reference proteome</keyword>
<feature type="compositionally biased region" description="Basic and acidic residues" evidence="1">
    <location>
        <begin position="144"/>
        <end position="155"/>
    </location>
</feature>
<feature type="compositionally biased region" description="Polar residues" evidence="1">
    <location>
        <begin position="81"/>
        <end position="93"/>
    </location>
</feature>